<comment type="caution">
    <text evidence="2">The sequence shown here is derived from an EMBL/GenBank/DDBJ whole genome shotgun (WGS) entry which is preliminary data.</text>
</comment>
<name>A0A409VLP0_PSICY</name>
<gene>
    <name evidence="2" type="ORF">CVT25_005796</name>
</gene>
<dbReference type="AlphaFoldDB" id="A0A409VLP0"/>
<sequence>MSRSRAVAPLAYAVTPANACASHGAPTFSLPVPQTWIGRSHSRTTDAGNTPPAPVGDSSVFISVDKSLSELYWPPAGSFTSPSEVSAHSGSFEGTAICARSSSDSGTRKKLLFICKGWKISRSTSSLWVIDLSKGGEEEGNRCNSAPMLARPNRANPVLE</sequence>
<evidence type="ECO:0000256" key="1">
    <source>
        <dbReference type="SAM" id="MobiDB-lite"/>
    </source>
</evidence>
<keyword evidence="3" id="KW-1185">Reference proteome</keyword>
<feature type="region of interest" description="Disordered" evidence="1">
    <location>
        <begin position="136"/>
        <end position="160"/>
    </location>
</feature>
<evidence type="ECO:0000313" key="2">
    <source>
        <dbReference type="EMBL" id="PPQ67195.1"/>
    </source>
</evidence>
<dbReference type="Proteomes" id="UP000283269">
    <property type="component" value="Unassembled WGS sequence"/>
</dbReference>
<dbReference type="EMBL" id="NHYD01003976">
    <property type="protein sequence ID" value="PPQ67195.1"/>
    <property type="molecule type" value="Genomic_DNA"/>
</dbReference>
<organism evidence="2 3">
    <name type="scientific">Psilocybe cyanescens</name>
    <dbReference type="NCBI Taxonomy" id="93625"/>
    <lineage>
        <taxon>Eukaryota</taxon>
        <taxon>Fungi</taxon>
        <taxon>Dikarya</taxon>
        <taxon>Basidiomycota</taxon>
        <taxon>Agaricomycotina</taxon>
        <taxon>Agaricomycetes</taxon>
        <taxon>Agaricomycetidae</taxon>
        <taxon>Agaricales</taxon>
        <taxon>Agaricineae</taxon>
        <taxon>Strophariaceae</taxon>
        <taxon>Psilocybe</taxon>
    </lineage>
</organism>
<protein>
    <submittedName>
        <fullName evidence="2">Uncharacterized protein</fullName>
    </submittedName>
</protein>
<dbReference type="InParanoid" id="A0A409VLP0"/>
<evidence type="ECO:0000313" key="3">
    <source>
        <dbReference type="Proteomes" id="UP000283269"/>
    </source>
</evidence>
<reference evidence="2 3" key="1">
    <citation type="journal article" date="2018" name="Evol. Lett.">
        <title>Horizontal gene cluster transfer increased hallucinogenic mushroom diversity.</title>
        <authorList>
            <person name="Reynolds H.T."/>
            <person name="Vijayakumar V."/>
            <person name="Gluck-Thaler E."/>
            <person name="Korotkin H.B."/>
            <person name="Matheny P.B."/>
            <person name="Slot J.C."/>
        </authorList>
    </citation>
    <scope>NUCLEOTIDE SEQUENCE [LARGE SCALE GENOMIC DNA]</scope>
    <source>
        <strain evidence="2 3">2631</strain>
    </source>
</reference>
<proteinExistence type="predicted"/>
<accession>A0A409VLP0</accession>